<organism evidence="2">
    <name type="scientific">bioreactor metagenome</name>
    <dbReference type="NCBI Taxonomy" id="1076179"/>
    <lineage>
        <taxon>unclassified sequences</taxon>
        <taxon>metagenomes</taxon>
        <taxon>ecological metagenomes</taxon>
    </lineage>
</organism>
<reference evidence="2" key="1">
    <citation type="submission" date="2019-08" db="EMBL/GenBank/DDBJ databases">
        <authorList>
            <person name="Kucharzyk K."/>
            <person name="Murdoch R.W."/>
            <person name="Higgins S."/>
            <person name="Loffler F."/>
        </authorList>
    </citation>
    <scope>NUCLEOTIDE SEQUENCE</scope>
</reference>
<gene>
    <name evidence="2" type="ORF">SDC9_91697</name>
</gene>
<evidence type="ECO:0000256" key="1">
    <source>
        <dbReference type="SAM" id="MobiDB-lite"/>
    </source>
</evidence>
<protein>
    <submittedName>
        <fullName evidence="2">Uncharacterized protein</fullName>
    </submittedName>
</protein>
<feature type="region of interest" description="Disordered" evidence="1">
    <location>
        <begin position="101"/>
        <end position="125"/>
    </location>
</feature>
<dbReference type="AlphaFoldDB" id="A0A644ZVZ6"/>
<accession>A0A644ZVZ6</accession>
<comment type="caution">
    <text evidence="2">The sequence shown here is derived from an EMBL/GenBank/DDBJ whole genome shotgun (WGS) entry which is preliminary data.</text>
</comment>
<sequence>MGLIKGRHPVSDVVFSKQGGGNSLDILLLKDAEVLAQPCPPERGRNSQLVIHLPVVVLPELHAGDDAVKITQCNSPLPDSEGGVFLEKICGGEVRQAAGDINAEQKGGGEILAEGEADDGGAHRQ</sequence>
<name>A0A644ZVZ6_9ZZZZ</name>
<proteinExistence type="predicted"/>
<dbReference type="EMBL" id="VSSQ01010710">
    <property type="protein sequence ID" value="MPM45012.1"/>
    <property type="molecule type" value="Genomic_DNA"/>
</dbReference>
<evidence type="ECO:0000313" key="2">
    <source>
        <dbReference type="EMBL" id="MPM45012.1"/>
    </source>
</evidence>